<dbReference type="InterPro" id="IPR008984">
    <property type="entry name" value="SMAD_FHA_dom_sf"/>
</dbReference>
<evidence type="ECO:0000256" key="2">
    <source>
        <dbReference type="ARBA" id="ARBA00017908"/>
    </source>
</evidence>
<dbReference type="Pfam" id="PF23744">
    <property type="entry name" value="ARM_LRRK2"/>
    <property type="match status" value="1"/>
</dbReference>
<dbReference type="InterPro" id="IPR011989">
    <property type="entry name" value="ARM-like"/>
</dbReference>
<name>A0A383V6J2_TETOB</name>
<evidence type="ECO:0000259" key="9">
    <source>
        <dbReference type="PROSITE" id="PS50089"/>
    </source>
</evidence>
<gene>
    <name evidence="10" type="ORF">BQ4739_LOCUS1118</name>
</gene>
<dbReference type="InterPro" id="IPR001841">
    <property type="entry name" value="Znf_RING"/>
</dbReference>
<keyword evidence="4 6" id="KW-0863">Zinc-finger</keyword>
<dbReference type="InterPro" id="IPR056597">
    <property type="entry name" value="ARM_LRRK2"/>
</dbReference>
<keyword evidence="11" id="KW-1185">Reference proteome</keyword>
<dbReference type="InterPro" id="IPR017907">
    <property type="entry name" value="Znf_RING_CS"/>
</dbReference>
<evidence type="ECO:0000313" key="10">
    <source>
        <dbReference type="EMBL" id="SZX60583.1"/>
    </source>
</evidence>
<evidence type="ECO:0000256" key="1">
    <source>
        <dbReference type="ARBA" id="ARBA00005797"/>
    </source>
</evidence>
<dbReference type="InterPro" id="IPR000253">
    <property type="entry name" value="FHA_dom"/>
</dbReference>
<evidence type="ECO:0000313" key="11">
    <source>
        <dbReference type="Proteomes" id="UP000256970"/>
    </source>
</evidence>
<feature type="region of interest" description="Disordered" evidence="7">
    <location>
        <begin position="917"/>
        <end position="942"/>
    </location>
</feature>
<comment type="similarity">
    <text evidence="1">Belongs to the CHFR family.</text>
</comment>
<feature type="compositionally biased region" description="Polar residues" evidence="7">
    <location>
        <begin position="478"/>
        <end position="491"/>
    </location>
</feature>
<keyword evidence="5" id="KW-0862">Zinc</keyword>
<dbReference type="PROSITE" id="PS50006">
    <property type="entry name" value="FHA_DOMAIN"/>
    <property type="match status" value="1"/>
</dbReference>
<dbReference type="InterPro" id="IPR052256">
    <property type="entry name" value="E3_ubiquitin-ligase_CHFR"/>
</dbReference>
<dbReference type="SUPFAM" id="SSF49879">
    <property type="entry name" value="SMAD/FHA domain"/>
    <property type="match status" value="1"/>
</dbReference>
<dbReference type="GO" id="GO:0004842">
    <property type="term" value="F:ubiquitin-protein transferase activity"/>
    <property type="evidence" value="ECO:0007669"/>
    <property type="project" value="TreeGrafter"/>
</dbReference>
<keyword evidence="3" id="KW-0479">Metal-binding</keyword>
<evidence type="ECO:0000256" key="3">
    <source>
        <dbReference type="ARBA" id="ARBA00022723"/>
    </source>
</evidence>
<proteinExistence type="inferred from homology"/>
<dbReference type="Gene3D" id="3.30.40.10">
    <property type="entry name" value="Zinc/RING finger domain, C3HC4 (zinc finger)"/>
    <property type="match status" value="1"/>
</dbReference>
<feature type="domain" description="RING-type" evidence="9">
    <location>
        <begin position="350"/>
        <end position="392"/>
    </location>
</feature>
<dbReference type="Gene3D" id="2.60.200.20">
    <property type="match status" value="1"/>
</dbReference>
<dbReference type="PANTHER" id="PTHR16079">
    <property type="entry name" value="UBIQUITIN LIGASE PROTEIN CHFR"/>
    <property type="match status" value="1"/>
</dbReference>
<feature type="domain" description="FHA" evidence="8">
    <location>
        <begin position="168"/>
        <end position="253"/>
    </location>
</feature>
<reference evidence="10 11" key="1">
    <citation type="submission" date="2016-10" db="EMBL/GenBank/DDBJ databases">
        <authorList>
            <person name="Cai Z."/>
        </authorList>
    </citation>
    <scope>NUCLEOTIDE SEQUENCE [LARGE SCALE GENOMIC DNA]</scope>
</reference>
<feature type="compositionally biased region" description="Low complexity" evidence="7">
    <location>
        <begin position="917"/>
        <end position="939"/>
    </location>
</feature>
<feature type="compositionally biased region" description="Low complexity" evidence="7">
    <location>
        <begin position="428"/>
        <end position="445"/>
    </location>
</feature>
<dbReference type="PROSITE" id="PS50089">
    <property type="entry name" value="ZF_RING_2"/>
    <property type="match status" value="1"/>
</dbReference>
<protein>
    <recommendedName>
        <fullName evidence="2">E3 ubiquitin-protein ligase CHFR</fullName>
    </recommendedName>
</protein>
<dbReference type="SUPFAM" id="SSF57850">
    <property type="entry name" value="RING/U-box"/>
    <property type="match status" value="1"/>
</dbReference>
<sequence length="955" mass="100213">MEVSNSLTGPISEIQRRDLEQRLIENFYALLFHREGYRPSNVPQEVVEEIAFVVEAKAFTHVMRAAELGMSSRQMLQTYAREASTLLLAEVERYCIPLEATSSSGQPSSGSGVDPQQLSLNEISGGLRSIQTAPSQQQRPARGRDAAWGWLVPGSRMLPYVVLKGSGVAIGRGKEALWAVGGSAGTPRSALANGCDRNLTEVLKRNLGFVEVADGRVSRLHCIISLGNAADGSQQAMLEDCSSNGTFLNHTKLAKGESVPLVDGDRISLVLSVAPLVEQFFTYKSGDPRDPDLAGSEEQSWVGSTHSTAGVFSPGAVHSSSPPHAAASIFRTATSRYTTAEQSTLEDLKCQICLTTLRQCVALEPCGHNFCACCLSHHLGNQLQSGLQLSCPFRCPPPERIIINYAVRALIDLLSSSGRPLSSHHHGTGSSSRAGASRLGRPGRAQMETFGPAGSTNSLNGLAGGAASPAPSPAPVQPHNSSSSEHWQQQQAAPPAASHAAAAAAAAGGGSGNGGSSAMQRAASAASTGSVDAGAALAGLGLPGLTDSASTRSRLGQPAGNSRTPSDATRALDMSAADSMESDYFTQSMSLLCPLDDEHLPMEAANLKSRQVEVALSQLKVASLGPEGHLVCLEALARLAWSDDGVRELIAHSGGVRSLVDAMALHGGSDSIQCHGCLALMSLVRGEGEVCQSNQWHIAKAGAIEVIAQAMQTFRHSAMVQLSVLLCLIPLALENAMMQAHITQECLGHIIAALDSHSGEVDIQTKGLVLLGVLVQGDDAVHDAIRIRELEASVPRRVVAALRQHGTSNDDVLWAALFVLAVLVRDNSCVFERAKGALAWAGVLQVLQSTVDQYKQRHELENVEPDEMIVSAGDYLLHVLEPVQQQLDRRKYMAAAAAGLGLTIGVVLLARHAWGSSSGCSSSSGSSSTSSSTSSSSGSVGASMVQGGWVLCSFG</sequence>
<feature type="region of interest" description="Disordered" evidence="7">
    <location>
        <begin position="548"/>
        <end position="569"/>
    </location>
</feature>
<feature type="compositionally biased region" description="Low complexity" evidence="7">
    <location>
        <begin position="492"/>
        <end position="506"/>
    </location>
</feature>
<dbReference type="SMART" id="SM00240">
    <property type="entry name" value="FHA"/>
    <property type="match status" value="1"/>
</dbReference>
<evidence type="ECO:0000256" key="5">
    <source>
        <dbReference type="ARBA" id="ARBA00022833"/>
    </source>
</evidence>
<dbReference type="InterPro" id="IPR016024">
    <property type="entry name" value="ARM-type_fold"/>
</dbReference>
<evidence type="ECO:0000256" key="6">
    <source>
        <dbReference type="PROSITE-ProRule" id="PRU00175"/>
    </source>
</evidence>
<dbReference type="InterPro" id="IPR013083">
    <property type="entry name" value="Znf_RING/FYVE/PHD"/>
</dbReference>
<dbReference type="GO" id="GO:0016567">
    <property type="term" value="P:protein ubiquitination"/>
    <property type="evidence" value="ECO:0007669"/>
    <property type="project" value="TreeGrafter"/>
</dbReference>
<feature type="region of interest" description="Disordered" evidence="7">
    <location>
        <begin position="418"/>
        <end position="519"/>
    </location>
</feature>
<dbReference type="GO" id="GO:0006511">
    <property type="term" value="P:ubiquitin-dependent protein catabolic process"/>
    <property type="evidence" value="ECO:0007669"/>
    <property type="project" value="TreeGrafter"/>
</dbReference>
<organism evidence="10 11">
    <name type="scientific">Tetradesmus obliquus</name>
    <name type="common">Green alga</name>
    <name type="synonym">Acutodesmus obliquus</name>
    <dbReference type="NCBI Taxonomy" id="3088"/>
    <lineage>
        <taxon>Eukaryota</taxon>
        <taxon>Viridiplantae</taxon>
        <taxon>Chlorophyta</taxon>
        <taxon>core chlorophytes</taxon>
        <taxon>Chlorophyceae</taxon>
        <taxon>CS clade</taxon>
        <taxon>Sphaeropleales</taxon>
        <taxon>Scenedesmaceae</taxon>
        <taxon>Tetradesmus</taxon>
    </lineage>
</organism>
<evidence type="ECO:0000256" key="7">
    <source>
        <dbReference type="SAM" id="MobiDB-lite"/>
    </source>
</evidence>
<dbReference type="GO" id="GO:0005634">
    <property type="term" value="C:nucleus"/>
    <property type="evidence" value="ECO:0007669"/>
    <property type="project" value="TreeGrafter"/>
</dbReference>
<dbReference type="Gene3D" id="1.25.10.10">
    <property type="entry name" value="Leucine-rich Repeat Variant"/>
    <property type="match status" value="1"/>
</dbReference>
<dbReference type="EMBL" id="FNXT01000077">
    <property type="protein sequence ID" value="SZX60583.1"/>
    <property type="molecule type" value="Genomic_DNA"/>
</dbReference>
<evidence type="ECO:0000256" key="4">
    <source>
        <dbReference type="ARBA" id="ARBA00022771"/>
    </source>
</evidence>
<evidence type="ECO:0000259" key="8">
    <source>
        <dbReference type="PROSITE" id="PS50006"/>
    </source>
</evidence>
<dbReference type="AlphaFoldDB" id="A0A383V6J2"/>
<dbReference type="STRING" id="3088.A0A383V6J2"/>
<feature type="compositionally biased region" description="Polar residues" evidence="7">
    <location>
        <begin position="548"/>
        <end position="567"/>
    </location>
</feature>
<dbReference type="PROSITE" id="PS00518">
    <property type="entry name" value="ZF_RING_1"/>
    <property type="match status" value="1"/>
</dbReference>
<dbReference type="SUPFAM" id="SSF48371">
    <property type="entry name" value="ARM repeat"/>
    <property type="match status" value="1"/>
</dbReference>
<dbReference type="PANTHER" id="PTHR16079:SF4">
    <property type="entry name" value="E3 UBIQUITIN-PROTEIN LIGASE CHFR"/>
    <property type="match status" value="1"/>
</dbReference>
<accession>A0A383V6J2</accession>
<dbReference type="Proteomes" id="UP000256970">
    <property type="component" value="Unassembled WGS sequence"/>
</dbReference>
<dbReference type="GO" id="GO:0008270">
    <property type="term" value="F:zinc ion binding"/>
    <property type="evidence" value="ECO:0007669"/>
    <property type="project" value="UniProtKB-KW"/>
</dbReference>
<dbReference type="Pfam" id="PF00498">
    <property type="entry name" value="FHA"/>
    <property type="match status" value="1"/>
</dbReference>